<dbReference type="InterPro" id="IPR052560">
    <property type="entry name" value="RdDP_mobile_element"/>
</dbReference>
<evidence type="ECO:0000256" key="1">
    <source>
        <dbReference type="SAM" id="MobiDB-lite"/>
    </source>
</evidence>
<dbReference type="SUPFAM" id="SSF56219">
    <property type="entry name" value="DNase I-like"/>
    <property type="match status" value="1"/>
</dbReference>
<dbReference type="GO" id="GO:0003824">
    <property type="term" value="F:catalytic activity"/>
    <property type="evidence" value="ECO:0007669"/>
    <property type="project" value="InterPro"/>
</dbReference>
<dbReference type="InterPro" id="IPR036691">
    <property type="entry name" value="Endo/exonu/phosph_ase_sf"/>
</dbReference>
<feature type="region of interest" description="Disordered" evidence="1">
    <location>
        <begin position="18"/>
        <end position="65"/>
    </location>
</feature>
<keyword evidence="4" id="KW-1185">Reference proteome</keyword>
<evidence type="ECO:0000313" key="3">
    <source>
        <dbReference type="EMBL" id="KAK3739684.1"/>
    </source>
</evidence>
<dbReference type="EMBL" id="JAWDGP010006506">
    <property type="protein sequence ID" value="KAK3739684.1"/>
    <property type="molecule type" value="Genomic_DNA"/>
</dbReference>
<feature type="domain" description="Endonuclease/exonuclease/phosphatase" evidence="2">
    <location>
        <begin position="165"/>
        <end position="275"/>
    </location>
</feature>
<proteinExistence type="predicted"/>
<gene>
    <name evidence="3" type="ORF">RRG08_053538</name>
</gene>
<protein>
    <recommendedName>
        <fullName evidence="2">Endonuclease/exonuclease/phosphatase domain-containing protein</fullName>
    </recommendedName>
</protein>
<comment type="caution">
    <text evidence="3">The sequence shown here is derived from an EMBL/GenBank/DDBJ whole genome shotgun (WGS) entry which is preliminary data.</text>
</comment>
<evidence type="ECO:0000259" key="2">
    <source>
        <dbReference type="Pfam" id="PF14529"/>
    </source>
</evidence>
<evidence type="ECO:0000313" key="4">
    <source>
        <dbReference type="Proteomes" id="UP001283361"/>
    </source>
</evidence>
<feature type="region of interest" description="Disordered" evidence="1">
    <location>
        <begin position="573"/>
        <end position="600"/>
    </location>
</feature>
<reference evidence="3" key="1">
    <citation type="journal article" date="2023" name="G3 (Bethesda)">
        <title>A reference genome for the long-term kleptoplast-retaining sea slug Elysia crispata morphotype clarki.</title>
        <authorList>
            <person name="Eastman K.E."/>
            <person name="Pendleton A.L."/>
            <person name="Shaikh M.A."/>
            <person name="Suttiyut T."/>
            <person name="Ogas R."/>
            <person name="Tomko P."/>
            <person name="Gavelis G."/>
            <person name="Widhalm J.R."/>
            <person name="Wisecaver J.H."/>
        </authorList>
    </citation>
    <scope>NUCLEOTIDE SEQUENCE</scope>
    <source>
        <strain evidence="3">ECLA1</strain>
    </source>
</reference>
<sequence>MTHRRVDTLWCLDKSQADRVPGLMPRGGPTHATGGHSAPQCGARPRKRRANATGQTNPNSDNKTRPLNILQWNAEGAYQKKISLTERLHRDKIDVACIQETHLNPNHRFSIRGYQTFRMDREGRQKGGVLILVKNDIPAKDFKIDTGQQSEIHGAYITLCNTTVTIFNLYCPSDKDLALHTMNLPPENCLTVGDFNSHSTSWGYKESDRRGDEVEDWQIENNLLLLNDPEDPPTFFSRRWISTSTPDLAFASDDISKITSRKVQNQLAGSDHKPVLLAVNMNYKPSNPKTFPRWNYSKADWVKFATLSDKLCKSVKCDDSNVNRACKNFNKAILEATNRSIPRGARRNYRPYWTEELQELENEVTNCRECSPTLNNNIALKASTARHKKAFNKAARTSWKQKTESLNLDKDGQKLWKLTKAMNDEDTKQIPIVIERGQEMVTGRRAANCFIDTYEEVSSIQVPDERKREIHKEIKEHQVQPNPPDYMNIPFNARELEDALKALKDKKSPGPDKITNEMLKYMGPKAKSKLIGLYNNGWKEVARSCYGTHLQERQRTLKDNQLPSHQPNQLCRQAHGKTHKQSPRMALGEEEHPHTRTGWL</sequence>
<dbReference type="AlphaFoldDB" id="A0AAE0YBT3"/>
<dbReference type="InterPro" id="IPR005135">
    <property type="entry name" value="Endo/exonuclease/phosphatase"/>
</dbReference>
<dbReference type="Pfam" id="PF14529">
    <property type="entry name" value="Exo_endo_phos_2"/>
    <property type="match status" value="1"/>
</dbReference>
<dbReference type="Gene3D" id="3.60.10.10">
    <property type="entry name" value="Endonuclease/exonuclease/phosphatase"/>
    <property type="match status" value="1"/>
</dbReference>
<accession>A0AAE0YBT3</accession>
<feature type="compositionally biased region" description="Polar residues" evidence="1">
    <location>
        <begin position="52"/>
        <end position="61"/>
    </location>
</feature>
<dbReference type="PANTHER" id="PTHR36688">
    <property type="entry name" value="ENDO/EXONUCLEASE/PHOSPHATASE DOMAIN-CONTAINING PROTEIN"/>
    <property type="match status" value="1"/>
</dbReference>
<dbReference type="Proteomes" id="UP001283361">
    <property type="component" value="Unassembled WGS sequence"/>
</dbReference>
<name>A0AAE0YBT3_9GAST</name>
<organism evidence="3 4">
    <name type="scientific">Elysia crispata</name>
    <name type="common">lettuce slug</name>
    <dbReference type="NCBI Taxonomy" id="231223"/>
    <lineage>
        <taxon>Eukaryota</taxon>
        <taxon>Metazoa</taxon>
        <taxon>Spiralia</taxon>
        <taxon>Lophotrochozoa</taxon>
        <taxon>Mollusca</taxon>
        <taxon>Gastropoda</taxon>
        <taxon>Heterobranchia</taxon>
        <taxon>Euthyneura</taxon>
        <taxon>Panpulmonata</taxon>
        <taxon>Sacoglossa</taxon>
        <taxon>Placobranchoidea</taxon>
        <taxon>Plakobranchidae</taxon>
        <taxon>Elysia</taxon>
    </lineage>
</organism>
<dbReference type="PANTHER" id="PTHR36688:SF2">
    <property type="entry name" value="ENDONUCLEASE_EXONUCLEASE_PHOSPHATASE DOMAIN-CONTAINING PROTEIN"/>
    <property type="match status" value="1"/>
</dbReference>